<dbReference type="InterPro" id="IPR036645">
    <property type="entry name" value="Elafin-like_sf"/>
</dbReference>
<dbReference type="PRINTS" id="PR00003">
    <property type="entry name" value="4DISULPHCORE"/>
</dbReference>
<dbReference type="InterPro" id="IPR008197">
    <property type="entry name" value="WAP_dom"/>
</dbReference>
<keyword evidence="3" id="KW-1185">Reference proteome</keyword>
<comment type="caution">
    <text evidence="2">The sequence shown here is derived from an EMBL/GenBank/DDBJ whole genome shotgun (WGS) entry which is preliminary data.</text>
</comment>
<dbReference type="PROSITE" id="PS51390">
    <property type="entry name" value="WAP"/>
    <property type="match status" value="1"/>
</dbReference>
<dbReference type="PANTHER" id="PTHR19441">
    <property type="entry name" value="WHEY ACDIC PROTEIN WAP"/>
    <property type="match status" value="1"/>
</dbReference>
<gene>
    <name evidence="2" type="ORF">PLOB_00020057</name>
</gene>
<dbReference type="EMBL" id="CALNXK010000233">
    <property type="protein sequence ID" value="CAH3177969.1"/>
    <property type="molecule type" value="Genomic_DNA"/>
</dbReference>
<sequence>ATSHENSLQTISVWSSICKFTLTDHLKMNRPIVAAFLVSFACSILTDQVWSARLNGQAQEKPGLCPKPRPGQVGPCVEACSGDGDCKGAAKCCSNGCGHVCMKPLVNLDAVEKREPGGVLTSDRCPKPGRFGLCAELCGVGGGCSGGKICCS</sequence>
<dbReference type="Gene3D" id="4.10.75.10">
    <property type="entry name" value="Elafin-like"/>
    <property type="match status" value="1"/>
</dbReference>
<organism evidence="2 3">
    <name type="scientific">Porites lobata</name>
    <dbReference type="NCBI Taxonomy" id="104759"/>
    <lineage>
        <taxon>Eukaryota</taxon>
        <taxon>Metazoa</taxon>
        <taxon>Cnidaria</taxon>
        <taxon>Anthozoa</taxon>
        <taxon>Hexacorallia</taxon>
        <taxon>Scleractinia</taxon>
        <taxon>Fungiina</taxon>
        <taxon>Poritidae</taxon>
        <taxon>Porites</taxon>
    </lineage>
</organism>
<feature type="non-terminal residue" evidence="2">
    <location>
        <position position="152"/>
    </location>
</feature>
<name>A0ABN8RJ21_9CNID</name>
<dbReference type="Pfam" id="PF00095">
    <property type="entry name" value="WAP"/>
    <property type="match status" value="1"/>
</dbReference>
<protein>
    <recommendedName>
        <fullName evidence="1">WAP domain-containing protein</fullName>
    </recommendedName>
</protein>
<dbReference type="PANTHER" id="PTHR19441:SF87">
    <property type="entry name" value="ACTIVATED MACROPHAGE_MICROGLIA WAP DOMAIN PROTEIN"/>
    <property type="match status" value="1"/>
</dbReference>
<reference evidence="2 3" key="1">
    <citation type="submission" date="2022-05" db="EMBL/GenBank/DDBJ databases">
        <authorList>
            <consortium name="Genoscope - CEA"/>
            <person name="William W."/>
        </authorList>
    </citation>
    <scope>NUCLEOTIDE SEQUENCE [LARGE SCALE GENOMIC DNA]</scope>
</reference>
<dbReference type="SUPFAM" id="SSF57256">
    <property type="entry name" value="Elafin-like"/>
    <property type="match status" value="1"/>
</dbReference>
<feature type="non-terminal residue" evidence="2">
    <location>
        <position position="1"/>
    </location>
</feature>
<proteinExistence type="predicted"/>
<feature type="domain" description="WAP" evidence="1">
    <location>
        <begin position="58"/>
        <end position="105"/>
    </location>
</feature>
<dbReference type="SMART" id="SM00217">
    <property type="entry name" value="WAP"/>
    <property type="match status" value="1"/>
</dbReference>
<dbReference type="InterPro" id="IPR050514">
    <property type="entry name" value="WAP_four-disulfide_core"/>
</dbReference>
<evidence type="ECO:0000313" key="3">
    <source>
        <dbReference type="Proteomes" id="UP001159405"/>
    </source>
</evidence>
<evidence type="ECO:0000259" key="1">
    <source>
        <dbReference type="PROSITE" id="PS51390"/>
    </source>
</evidence>
<evidence type="ECO:0000313" key="2">
    <source>
        <dbReference type="EMBL" id="CAH3177969.1"/>
    </source>
</evidence>
<dbReference type="Proteomes" id="UP001159405">
    <property type="component" value="Unassembled WGS sequence"/>
</dbReference>
<accession>A0ABN8RJ21</accession>
<dbReference type="CDD" id="cd00199">
    <property type="entry name" value="WAP"/>
    <property type="match status" value="1"/>
</dbReference>